<protein>
    <submittedName>
        <fullName evidence="7">Peptidyl-prolyl cis-trans isomerase D</fullName>
    </submittedName>
</protein>
<evidence type="ECO:0000313" key="8">
    <source>
        <dbReference type="Proteomes" id="UP000280881"/>
    </source>
</evidence>
<feature type="transmembrane region" description="Helical" evidence="6">
    <location>
        <begin position="12"/>
        <end position="32"/>
    </location>
</feature>
<keyword evidence="6" id="KW-0812">Transmembrane</keyword>
<dbReference type="SUPFAM" id="SSF109998">
    <property type="entry name" value="Triger factor/SurA peptide-binding domain-like"/>
    <property type="match status" value="1"/>
</dbReference>
<accession>A0A420W6N7</accession>
<name>A0A420W6N7_9BACT</name>
<organism evidence="7 8">
    <name type="scientific">Thermovibrio guaymasensis</name>
    <dbReference type="NCBI Taxonomy" id="240167"/>
    <lineage>
        <taxon>Bacteria</taxon>
        <taxon>Pseudomonadati</taxon>
        <taxon>Aquificota</taxon>
        <taxon>Aquificia</taxon>
        <taxon>Desulfurobacteriales</taxon>
        <taxon>Desulfurobacteriaceae</taxon>
        <taxon>Thermovibrio</taxon>
    </lineage>
</organism>
<evidence type="ECO:0000256" key="1">
    <source>
        <dbReference type="ARBA" id="ARBA00004236"/>
    </source>
</evidence>
<gene>
    <name evidence="7" type="ORF">C7457_1192</name>
</gene>
<dbReference type="Proteomes" id="UP000280881">
    <property type="component" value="Unassembled WGS sequence"/>
</dbReference>
<evidence type="ECO:0000256" key="5">
    <source>
        <dbReference type="SAM" id="Coils"/>
    </source>
</evidence>
<comment type="caution">
    <text evidence="7">The sequence shown here is derived from an EMBL/GenBank/DDBJ whole genome shotgun (WGS) entry which is preliminary data.</text>
</comment>
<dbReference type="GO" id="GO:0016853">
    <property type="term" value="F:isomerase activity"/>
    <property type="evidence" value="ECO:0007669"/>
    <property type="project" value="UniProtKB-KW"/>
</dbReference>
<dbReference type="InterPro" id="IPR052029">
    <property type="entry name" value="PpiD_chaperone"/>
</dbReference>
<dbReference type="PANTHER" id="PTHR47529">
    <property type="entry name" value="PEPTIDYL-PROLYL CIS-TRANS ISOMERASE D"/>
    <property type="match status" value="1"/>
</dbReference>
<dbReference type="Gene3D" id="1.10.4030.10">
    <property type="entry name" value="Porin chaperone SurA, peptide-binding domain"/>
    <property type="match status" value="1"/>
</dbReference>
<evidence type="ECO:0000256" key="4">
    <source>
        <dbReference type="ARBA" id="ARBA00023186"/>
    </source>
</evidence>
<dbReference type="GO" id="GO:0005886">
    <property type="term" value="C:plasma membrane"/>
    <property type="evidence" value="ECO:0007669"/>
    <property type="project" value="UniProtKB-SubCell"/>
</dbReference>
<keyword evidence="5" id="KW-0175">Coiled coil</keyword>
<dbReference type="PANTHER" id="PTHR47529:SF1">
    <property type="entry name" value="PERIPLASMIC CHAPERONE PPID"/>
    <property type="match status" value="1"/>
</dbReference>
<sequence length="438" mass="50986">MLSKIRKNLRAFSFPLWIVAASFIGTIFLVWGKGSVSGPSGNEVATVNGEGITLTEFNREYQNTVTSLKKKLGDNFRKFVKEDDIKKITLNRLITRKLLLQLAEEEGLKVSDWAVAKYIEEIPAFQENGKFSLELYKKFLESRRMTPQTFEDMVREDLLIQKVLTAVNRAPSVSQFEIKELYRKVFGKRNFKYKLFLSKDFKPQVSQKEIEEFYKNNREIFKKGERESYYVLKFPKTKEGEERARKAYKLAKEGKFKELMEMKPQPLKDKELIEKVKEKGFSFRSQENGLELAFKLKEEQYKSLNEVRGEIERALREQKALEMAKKEAETFKGELNEETGKVDVSELVKKLKLLPTTNPEELLNAKVGKKLILPVEGGFAVLVPTTEPEVNEFEEDKLKRLKEFVLNVKRDSDYQNLLNLLRQKATIKVNQSLFRSVQ</sequence>
<dbReference type="OrthoDB" id="9788030at2"/>
<evidence type="ECO:0000256" key="3">
    <source>
        <dbReference type="ARBA" id="ARBA00023136"/>
    </source>
</evidence>
<dbReference type="EMBL" id="RBIE01000002">
    <property type="protein sequence ID" value="RKQ61745.1"/>
    <property type="molecule type" value="Genomic_DNA"/>
</dbReference>
<dbReference type="Pfam" id="PF13624">
    <property type="entry name" value="SurA_N_3"/>
    <property type="match status" value="1"/>
</dbReference>
<keyword evidence="8" id="KW-1185">Reference proteome</keyword>
<evidence type="ECO:0000256" key="2">
    <source>
        <dbReference type="ARBA" id="ARBA00022475"/>
    </source>
</evidence>
<keyword evidence="4" id="KW-0143">Chaperone</keyword>
<keyword evidence="6" id="KW-1133">Transmembrane helix</keyword>
<dbReference type="RefSeq" id="WP_121171049.1">
    <property type="nucleotide sequence ID" value="NZ_RBIE01000002.1"/>
</dbReference>
<reference evidence="7 8" key="1">
    <citation type="submission" date="2018-10" db="EMBL/GenBank/DDBJ databases">
        <title>Genomic Encyclopedia of Type Strains, Phase IV (KMG-IV): sequencing the most valuable type-strain genomes for metagenomic binning, comparative biology and taxonomic classification.</title>
        <authorList>
            <person name="Goeker M."/>
        </authorList>
    </citation>
    <scope>NUCLEOTIDE SEQUENCE [LARGE SCALE GENOMIC DNA]</scope>
    <source>
        <strain evidence="7 8">DSM 15521</strain>
    </source>
</reference>
<dbReference type="AlphaFoldDB" id="A0A420W6N7"/>
<keyword evidence="3 6" id="KW-0472">Membrane</keyword>
<keyword evidence="2" id="KW-1003">Cell membrane</keyword>
<keyword evidence="7" id="KW-0413">Isomerase</keyword>
<dbReference type="InterPro" id="IPR027304">
    <property type="entry name" value="Trigger_fact/SurA_dom_sf"/>
</dbReference>
<proteinExistence type="predicted"/>
<feature type="coiled-coil region" evidence="5">
    <location>
        <begin position="297"/>
        <end position="341"/>
    </location>
</feature>
<evidence type="ECO:0000256" key="6">
    <source>
        <dbReference type="SAM" id="Phobius"/>
    </source>
</evidence>
<comment type="subcellular location">
    <subcellularLocation>
        <location evidence="1">Cell membrane</location>
    </subcellularLocation>
</comment>
<evidence type="ECO:0000313" key="7">
    <source>
        <dbReference type="EMBL" id="RKQ61745.1"/>
    </source>
</evidence>